<gene>
    <name evidence="2" type="ORF">TBH_C2479</name>
</gene>
<dbReference type="Gene3D" id="3.10.450.710">
    <property type="entry name" value="Tgt2/MlaC"/>
    <property type="match status" value="1"/>
</dbReference>
<dbReference type="Pfam" id="PF05494">
    <property type="entry name" value="MlaC"/>
    <property type="match status" value="1"/>
</dbReference>
<dbReference type="InterPro" id="IPR008869">
    <property type="entry name" value="MlaC/ttg2D"/>
</dbReference>
<dbReference type="Proteomes" id="UP000031631">
    <property type="component" value="Chromosome"/>
</dbReference>
<dbReference type="InterPro" id="IPR042245">
    <property type="entry name" value="Tgt2/MlaC_sf"/>
</dbReference>
<reference evidence="2 3" key="1">
    <citation type="journal article" date="2014" name="PLoS ONE">
        <title>Physiological and genomic features of a novel sulfur-oxidizing gammaproteobacterium belonging to a previously uncultivated symbiotic lineage isolated from a hydrothermal vent.</title>
        <authorList>
            <person name="Nunoura T."/>
            <person name="Takaki Y."/>
            <person name="Kazama H."/>
            <person name="Kakuta J."/>
            <person name="Shimamura S."/>
            <person name="Makita H."/>
            <person name="Hirai M."/>
            <person name="Miyazaki M."/>
            <person name="Takai K."/>
        </authorList>
    </citation>
    <scope>NUCLEOTIDE SEQUENCE [LARGE SCALE GENOMIC DNA]</scope>
    <source>
        <strain evidence="2 3">Hiromi1</strain>
    </source>
</reference>
<dbReference type="PANTHER" id="PTHR36573:SF1">
    <property type="entry name" value="INTERMEMBRANE PHOSPHOLIPID TRANSPORT SYSTEM BINDING PROTEIN MLAC"/>
    <property type="match status" value="1"/>
</dbReference>
<keyword evidence="3" id="KW-1185">Reference proteome</keyword>
<dbReference type="PANTHER" id="PTHR36573">
    <property type="entry name" value="INTERMEMBRANE PHOSPHOLIPID TRANSPORT SYSTEM BINDING PROTEIN MLAC"/>
    <property type="match status" value="1"/>
</dbReference>
<protein>
    <recommendedName>
        <fullName evidence="4">ABC transporter substrate-binding protein</fullName>
    </recommendedName>
</protein>
<feature type="chain" id="PRO_5030655883" description="ABC transporter substrate-binding protein" evidence="1">
    <location>
        <begin position="20"/>
        <end position="228"/>
    </location>
</feature>
<name>A0A7U6GKK9_9GAMM</name>
<accession>A0A7U6GKK9</accession>
<proteinExistence type="predicted"/>
<dbReference type="EMBL" id="AP012273">
    <property type="protein sequence ID" value="BAO45388.1"/>
    <property type="molecule type" value="Genomic_DNA"/>
</dbReference>
<dbReference type="OrthoDB" id="9787053at2"/>
<evidence type="ECO:0008006" key="4">
    <source>
        <dbReference type="Google" id="ProtNLM"/>
    </source>
</evidence>
<sequence length="228" mass="25896">MKKTVVAIAAVMSMGVVQAQPGTGMPPYGYAPPMPGVMPIRPPAPAPREYPMDSPAGLVQKGMSDLLARLQGRDIDIHSLEEYLQEQVAPYFDFEYMAKSAAGNMYRHMSDDQKARMTQRIERQFLSTMVQRLVSYNNQDVQVMSQRMNPDGRTGVVTTAIRGARGYPTRLDFRFYKAKSGWKVFDVMANGQSAVIHYRRQFRQTMYRPSGRNQQFMRRPYHQPASGS</sequence>
<dbReference type="AlphaFoldDB" id="A0A7U6GKK9"/>
<feature type="signal peptide" evidence="1">
    <location>
        <begin position="1"/>
        <end position="19"/>
    </location>
</feature>
<evidence type="ECO:0000256" key="1">
    <source>
        <dbReference type="SAM" id="SignalP"/>
    </source>
</evidence>
<keyword evidence="1" id="KW-0732">Signal</keyword>
<evidence type="ECO:0000313" key="2">
    <source>
        <dbReference type="EMBL" id="BAO45388.1"/>
    </source>
</evidence>
<dbReference type="KEGG" id="tbn:TBH_C2479"/>
<evidence type="ECO:0000313" key="3">
    <source>
        <dbReference type="Proteomes" id="UP000031631"/>
    </source>
</evidence>
<organism evidence="2 3">
    <name type="scientific">Thiolapillus brandeum</name>
    <dbReference type="NCBI Taxonomy" id="1076588"/>
    <lineage>
        <taxon>Bacteria</taxon>
        <taxon>Pseudomonadati</taxon>
        <taxon>Pseudomonadota</taxon>
        <taxon>Gammaproteobacteria</taxon>
        <taxon>Chromatiales</taxon>
        <taxon>Sedimenticolaceae</taxon>
        <taxon>Thiolapillus</taxon>
    </lineage>
</organism>
<dbReference type="RefSeq" id="WP_082030754.1">
    <property type="nucleotide sequence ID" value="NZ_AP012273.1"/>
</dbReference>